<dbReference type="PANTHER" id="PTHR43020">
    <property type="entry name" value="CDK5 REGULATORY SUBUNIT-ASSOCIATED PROTEIN 1"/>
    <property type="match status" value="1"/>
</dbReference>
<dbReference type="Pfam" id="PF00919">
    <property type="entry name" value="UPF0004"/>
    <property type="match status" value="1"/>
</dbReference>
<feature type="domain" description="Radical SAM core" evidence="9">
    <location>
        <begin position="141"/>
        <end position="368"/>
    </location>
</feature>
<dbReference type="EMBL" id="JAQOUE010000001">
    <property type="protein sequence ID" value="MDT7043440.1"/>
    <property type="molecule type" value="Genomic_DNA"/>
</dbReference>
<dbReference type="InterPro" id="IPR020612">
    <property type="entry name" value="Methylthiotransferase_CS"/>
</dbReference>
<evidence type="ECO:0000313" key="10">
    <source>
        <dbReference type="EMBL" id="MDT7043440.1"/>
    </source>
</evidence>
<dbReference type="InterPro" id="IPR005839">
    <property type="entry name" value="Methylthiotransferase"/>
</dbReference>
<reference evidence="10 11" key="1">
    <citation type="journal article" date="2023" name="ISME J.">
        <title>Cultivation and genomic characterization of novel and ubiquitous marine nitrite-oxidizing bacteria from the Nitrospirales.</title>
        <authorList>
            <person name="Mueller A.J."/>
            <person name="Daebeler A."/>
            <person name="Herbold C.W."/>
            <person name="Kirkegaard R.H."/>
            <person name="Daims H."/>
        </authorList>
    </citation>
    <scope>NUCLEOTIDE SEQUENCE [LARGE SCALE GENOMIC DNA]</scope>
    <source>
        <strain evidence="10 11">EB</strain>
    </source>
</reference>
<dbReference type="InterPro" id="IPR013848">
    <property type="entry name" value="Methylthiotransferase_N"/>
</dbReference>
<dbReference type="PANTHER" id="PTHR43020:SF2">
    <property type="entry name" value="MITOCHONDRIAL TRNA METHYLTHIOTRANSFERASE CDK5RAP1"/>
    <property type="match status" value="1"/>
</dbReference>
<keyword evidence="3" id="KW-0808">Transferase</keyword>
<organism evidence="10 11">
    <name type="scientific">Candidatus Nitronereus thalassa</name>
    <dbReference type="NCBI Taxonomy" id="3020898"/>
    <lineage>
        <taxon>Bacteria</taxon>
        <taxon>Pseudomonadati</taxon>
        <taxon>Nitrospirota</taxon>
        <taxon>Nitrospiria</taxon>
        <taxon>Nitrospirales</taxon>
        <taxon>Nitrospiraceae</taxon>
        <taxon>Candidatus Nitronereus</taxon>
    </lineage>
</organism>
<gene>
    <name evidence="10" type="primary">mtaB</name>
    <name evidence="10" type="ORF">PPG34_13865</name>
</gene>
<dbReference type="PROSITE" id="PS51449">
    <property type="entry name" value="MTTASE_N"/>
    <property type="match status" value="1"/>
</dbReference>
<protein>
    <submittedName>
        <fullName evidence="10">tRNA (N(6)-L-threonylcarbamoyladenosine(37)-C(2))-methylthiotransferase MtaB</fullName>
    </submittedName>
</protein>
<dbReference type="InterPro" id="IPR058240">
    <property type="entry name" value="rSAM_sf"/>
</dbReference>
<dbReference type="SFLD" id="SFLDG01061">
    <property type="entry name" value="methylthiotransferase"/>
    <property type="match status" value="1"/>
</dbReference>
<dbReference type="InterPro" id="IPR038135">
    <property type="entry name" value="Methylthiotransferase_N_sf"/>
</dbReference>
<name>A0ABU3KAJ6_9BACT</name>
<dbReference type="InterPro" id="IPR023404">
    <property type="entry name" value="rSAM_horseshoe"/>
</dbReference>
<comment type="caution">
    <text evidence="10">The sequence shown here is derived from an EMBL/GenBank/DDBJ whole genome shotgun (WGS) entry which is preliminary data.</text>
</comment>
<keyword evidence="5" id="KW-0479">Metal-binding</keyword>
<keyword evidence="7" id="KW-0411">Iron-sulfur</keyword>
<dbReference type="Pfam" id="PF04055">
    <property type="entry name" value="Radical_SAM"/>
    <property type="match status" value="1"/>
</dbReference>
<evidence type="ECO:0000256" key="1">
    <source>
        <dbReference type="ARBA" id="ARBA00001966"/>
    </source>
</evidence>
<keyword evidence="6" id="KW-0408">Iron</keyword>
<comment type="cofactor">
    <cofactor evidence="1">
        <name>[4Fe-4S] cluster</name>
        <dbReference type="ChEBI" id="CHEBI:49883"/>
    </cofactor>
</comment>
<dbReference type="SFLD" id="SFLDG01082">
    <property type="entry name" value="B12-binding_domain_containing"/>
    <property type="match status" value="1"/>
</dbReference>
<dbReference type="PROSITE" id="PS51918">
    <property type="entry name" value="RADICAL_SAM"/>
    <property type="match status" value="1"/>
</dbReference>
<evidence type="ECO:0000256" key="3">
    <source>
        <dbReference type="ARBA" id="ARBA00022679"/>
    </source>
</evidence>
<keyword evidence="4" id="KW-0949">S-adenosyl-L-methionine</keyword>
<proteinExistence type="predicted"/>
<keyword evidence="2" id="KW-0004">4Fe-4S</keyword>
<dbReference type="NCBIfam" id="TIGR01579">
    <property type="entry name" value="MiaB-like-C"/>
    <property type="match status" value="1"/>
</dbReference>
<dbReference type="NCBIfam" id="TIGR00089">
    <property type="entry name" value="MiaB/RimO family radical SAM methylthiotransferase"/>
    <property type="match status" value="1"/>
</dbReference>
<evidence type="ECO:0000259" key="8">
    <source>
        <dbReference type="PROSITE" id="PS51449"/>
    </source>
</evidence>
<dbReference type="InterPro" id="IPR006638">
    <property type="entry name" value="Elp3/MiaA/NifB-like_rSAM"/>
</dbReference>
<dbReference type="Gene3D" id="3.80.30.20">
    <property type="entry name" value="tm_1862 like domain"/>
    <property type="match status" value="1"/>
</dbReference>
<evidence type="ECO:0000256" key="6">
    <source>
        <dbReference type="ARBA" id="ARBA00023004"/>
    </source>
</evidence>
<evidence type="ECO:0000256" key="5">
    <source>
        <dbReference type="ARBA" id="ARBA00022723"/>
    </source>
</evidence>
<dbReference type="PROSITE" id="PS01278">
    <property type="entry name" value="MTTASE_RADICAL"/>
    <property type="match status" value="1"/>
</dbReference>
<feature type="domain" description="MTTase N-terminal" evidence="8">
    <location>
        <begin position="2"/>
        <end position="114"/>
    </location>
</feature>
<dbReference type="SFLD" id="SFLDS00029">
    <property type="entry name" value="Radical_SAM"/>
    <property type="match status" value="1"/>
</dbReference>
<dbReference type="Gene3D" id="3.40.50.12160">
    <property type="entry name" value="Methylthiotransferase, N-terminal domain"/>
    <property type="match status" value="1"/>
</dbReference>
<dbReference type="InterPro" id="IPR006467">
    <property type="entry name" value="MiaB-like_bact"/>
</dbReference>
<dbReference type="SMART" id="SM00729">
    <property type="entry name" value="Elp3"/>
    <property type="match status" value="1"/>
</dbReference>
<dbReference type="InterPro" id="IPR007197">
    <property type="entry name" value="rSAM"/>
</dbReference>
<evidence type="ECO:0000256" key="4">
    <source>
        <dbReference type="ARBA" id="ARBA00022691"/>
    </source>
</evidence>
<dbReference type="SUPFAM" id="SSF102114">
    <property type="entry name" value="Radical SAM enzymes"/>
    <property type="match status" value="1"/>
</dbReference>
<accession>A0ABU3KAJ6</accession>
<evidence type="ECO:0000259" key="9">
    <source>
        <dbReference type="PROSITE" id="PS51918"/>
    </source>
</evidence>
<evidence type="ECO:0000313" key="11">
    <source>
        <dbReference type="Proteomes" id="UP001250932"/>
    </source>
</evidence>
<evidence type="ECO:0000256" key="2">
    <source>
        <dbReference type="ARBA" id="ARBA00022485"/>
    </source>
</evidence>
<keyword evidence="11" id="KW-1185">Reference proteome</keyword>
<evidence type="ECO:0000256" key="7">
    <source>
        <dbReference type="ARBA" id="ARBA00023014"/>
    </source>
</evidence>
<dbReference type="Proteomes" id="UP001250932">
    <property type="component" value="Unassembled WGS sequence"/>
</dbReference>
<sequence>MKKVTFHTIGCRLNQSETAVLVDRFQRLGYEQVKFGEPTDLLVLNTCSVTEGAEVDCRRAVRRTLRQSPQAFVAVTGCYAQTGVQALQAIPGVDLVLGNQFKMNLPDYVRPEALTGKSASPAVVHSGTIDRDDFEQEGVGEYSTTRANLKIQDGCNFMCSFCLIPFARGRERSRQIDDAIREAEQLVARGHKEVVLTGVNVGQFASGSSGIIDLLQRLELIQGLARIRISSIEPTTIPEALLEYMASSSKLCRFLHVPLQSGDNGILQAMNRRYTVKDYSDWVHHAAQKIPDVCIGTDLMVGFPGESEEQFANTRAVVVDLPLAYFHVFSYSARPGTAATRLENTVASKTIKSRSKNLSELSREKRAEFYHRFVDQRVSVLFESAEGPGWWSGLTDNFIRVRVPSTTVSANEIHAVHLTGTIGEAALGHIVRDQNHIISKDVIPMVHNKGLASVSVPRKSIQVGQ</sequence>
<dbReference type="RefSeq" id="WP_313834007.1">
    <property type="nucleotide sequence ID" value="NZ_JAQOUE010000001.1"/>
</dbReference>
<dbReference type="CDD" id="cd01335">
    <property type="entry name" value="Radical_SAM"/>
    <property type="match status" value="1"/>
</dbReference>